<name>U4L7U8_PYROM</name>
<organism evidence="1 2">
    <name type="scientific">Pyronema omphalodes (strain CBS 100304)</name>
    <name type="common">Pyronema confluens</name>
    <dbReference type="NCBI Taxonomy" id="1076935"/>
    <lineage>
        <taxon>Eukaryota</taxon>
        <taxon>Fungi</taxon>
        <taxon>Dikarya</taxon>
        <taxon>Ascomycota</taxon>
        <taxon>Pezizomycotina</taxon>
        <taxon>Pezizomycetes</taxon>
        <taxon>Pezizales</taxon>
        <taxon>Pyronemataceae</taxon>
        <taxon>Pyronema</taxon>
    </lineage>
</organism>
<dbReference type="OrthoDB" id="5030973at2759"/>
<keyword evidence="2" id="KW-1185">Reference proteome</keyword>
<accession>U4L7U8</accession>
<dbReference type="STRING" id="1076935.U4L7U8"/>
<dbReference type="AlphaFoldDB" id="U4L7U8"/>
<protein>
    <submittedName>
        <fullName evidence="1">Uncharacterized protein</fullName>
    </submittedName>
</protein>
<evidence type="ECO:0000313" key="2">
    <source>
        <dbReference type="Proteomes" id="UP000018144"/>
    </source>
</evidence>
<dbReference type="EMBL" id="HF935790">
    <property type="protein sequence ID" value="CCX13223.1"/>
    <property type="molecule type" value="Genomic_DNA"/>
</dbReference>
<evidence type="ECO:0000313" key="1">
    <source>
        <dbReference type="EMBL" id="CCX13223.1"/>
    </source>
</evidence>
<dbReference type="eggNOG" id="ENOG502RXHN">
    <property type="taxonomic scope" value="Eukaryota"/>
</dbReference>
<gene>
    <name evidence="1" type="ORF">PCON_12816</name>
</gene>
<reference evidence="1 2" key="1">
    <citation type="journal article" date="2013" name="PLoS Genet.">
        <title>The genome and development-dependent transcriptomes of Pyronema confluens: a window into fungal evolution.</title>
        <authorList>
            <person name="Traeger S."/>
            <person name="Altegoer F."/>
            <person name="Freitag M."/>
            <person name="Gabaldon T."/>
            <person name="Kempken F."/>
            <person name="Kumar A."/>
            <person name="Marcet-Houben M."/>
            <person name="Poggeler S."/>
            <person name="Stajich J.E."/>
            <person name="Nowrousian M."/>
        </authorList>
    </citation>
    <scope>NUCLEOTIDE SEQUENCE [LARGE SCALE GENOMIC DNA]</scope>
    <source>
        <strain evidence="2">CBS 100304</strain>
        <tissue evidence="1">Vegetative mycelium</tissue>
    </source>
</reference>
<sequence>MHLLINTMVSSGFLCSSLQFDIILLYPQSKVLPFEVISNGKINGLLRYIFYKISSFSFITGFHLLSYLRTFRCYISQLKRRSLFLLEIEVFGHTIFSRQVYLSRIQPAMTIISIPLFEVGCQGSGYHLRNKPGQLQRSHLVQQQHSGLSVAADLSSVTHGTLTSEGDQAMLIVIDFSFFAHRNKRFKAARIDMLFSTDDQSSEEDSDESDPVIVCKISPEGVVNTNSSTEQYEKSTTKRTSADLGISGIPVKIGVARETVVTTTSEHTAFAEVIGRKKIHGRSHGEHNMAQWSIKENPTLKTGITSSFQVAILLNSPPDVRFSATIEVTTDVGGIYGAYDSIRKFFGKDKVDPVKFGRKRQRVNMGEKPEALDINNMDCFDLKTISMIKAKDEEQSVSSGQYCFHLLFNYVT</sequence>
<proteinExistence type="predicted"/>
<dbReference type="Proteomes" id="UP000018144">
    <property type="component" value="Unassembled WGS sequence"/>
</dbReference>